<dbReference type="Pfam" id="PF00341">
    <property type="entry name" value="PDGF"/>
    <property type="match status" value="1"/>
</dbReference>
<dbReference type="GO" id="GO:0001666">
    <property type="term" value="P:response to hypoxia"/>
    <property type="evidence" value="ECO:0007669"/>
    <property type="project" value="TreeGrafter"/>
</dbReference>
<dbReference type="InterPro" id="IPR000072">
    <property type="entry name" value="PDGF/VEGF_dom"/>
</dbReference>
<dbReference type="InterPro" id="IPR029034">
    <property type="entry name" value="Cystine-knot_cytokine"/>
</dbReference>
<dbReference type="GO" id="GO:0045766">
    <property type="term" value="P:positive regulation of angiogenesis"/>
    <property type="evidence" value="ECO:0007669"/>
    <property type="project" value="TreeGrafter"/>
</dbReference>
<evidence type="ECO:0000256" key="8">
    <source>
        <dbReference type="ARBA" id="ARBA00023157"/>
    </source>
</evidence>
<evidence type="ECO:0000256" key="1">
    <source>
        <dbReference type="ARBA" id="ARBA00004613"/>
    </source>
</evidence>
<keyword evidence="6" id="KW-0677">Repeat</keyword>
<dbReference type="GeneTree" id="ENSGT00940000156167"/>
<dbReference type="PROSITE" id="PS00249">
    <property type="entry name" value="PDGF_1"/>
    <property type="match status" value="1"/>
</dbReference>
<dbReference type="InterPro" id="IPR004153">
    <property type="entry name" value="CXCXC_repeat"/>
</dbReference>
<dbReference type="Gene3D" id="2.10.90.10">
    <property type="entry name" value="Cystine-knot cytokines"/>
    <property type="match status" value="1"/>
</dbReference>
<keyword evidence="3" id="KW-0037">Angiogenesis</keyword>
<dbReference type="GO" id="GO:0016020">
    <property type="term" value="C:membrane"/>
    <property type="evidence" value="ECO:0007669"/>
    <property type="project" value="InterPro"/>
</dbReference>
<dbReference type="GO" id="GO:0001938">
    <property type="term" value="P:positive regulation of endothelial cell proliferation"/>
    <property type="evidence" value="ECO:0007669"/>
    <property type="project" value="TreeGrafter"/>
</dbReference>
<dbReference type="InterPro" id="IPR050507">
    <property type="entry name" value="PDGF/VEGF_growth_factor"/>
</dbReference>
<keyword evidence="12" id="KW-1185">Reference proteome</keyword>
<evidence type="ECO:0000256" key="5">
    <source>
        <dbReference type="ARBA" id="ARBA00022729"/>
    </source>
</evidence>
<evidence type="ECO:0000256" key="3">
    <source>
        <dbReference type="ARBA" id="ARBA00022657"/>
    </source>
</evidence>
<name>A0A4W3GGJ2_CALMI</name>
<reference evidence="11" key="4">
    <citation type="submission" date="2025-08" db="UniProtKB">
        <authorList>
            <consortium name="Ensembl"/>
        </authorList>
    </citation>
    <scope>IDENTIFICATION</scope>
</reference>
<feature type="domain" description="Platelet-derived growth factor (PDGF) family profile" evidence="10">
    <location>
        <begin position="87"/>
        <end position="186"/>
    </location>
</feature>
<reference evidence="12" key="2">
    <citation type="journal article" date="2007" name="PLoS Biol.">
        <title>Survey sequencing and comparative analysis of the elephant shark (Callorhinchus milii) genome.</title>
        <authorList>
            <person name="Venkatesh B."/>
            <person name="Kirkness E.F."/>
            <person name="Loh Y.H."/>
            <person name="Halpern A.L."/>
            <person name="Lee A.P."/>
            <person name="Johnson J."/>
            <person name="Dandona N."/>
            <person name="Viswanathan L.D."/>
            <person name="Tay A."/>
            <person name="Venter J.C."/>
            <person name="Strausberg R.L."/>
            <person name="Brenner S."/>
        </authorList>
    </citation>
    <scope>NUCLEOTIDE SEQUENCE [LARGE SCALE GENOMIC DNA]</scope>
</reference>
<comment type="similarity">
    <text evidence="9">Belongs to the PDGF/VEGF growth factor family.</text>
</comment>
<keyword evidence="7 9" id="KW-0339">Growth factor</keyword>
<dbReference type="GO" id="GO:0060754">
    <property type="term" value="P:positive regulation of mast cell chemotaxis"/>
    <property type="evidence" value="ECO:0007669"/>
    <property type="project" value="TreeGrafter"/>
</dbReference>
<evidence type="ECO:0000256" key="4">
    <source>
        <dbReference type="ARBA" id="ARBA00022685"/>
    </source>
</evidence>
<dbReference type="GO" id="GO:0050930">
    <property type="term" value="P:induction of positive chemotaxis"/>
    <property type="evidence" value="ECO:0007669"/>
    <property type="project" value="TreeGrafter"/>
</dbReference>
<dbReference type="CDD" id="cd00135">
    <property type="entry name" value="PDGF"/>
    <property type="match status" value="1"/>
</dbReference>
<proteinExistence type="inferred from homology"/>
<evidence type="ECO:0000256" key="6">
    <source>
        <dbReference type="ARBA" id="ARBA00022737"/>
    </source>
</evidence>
<keyword evidence="4" id="KW-0165">Cleavage on pair of basic residues</keyword>
<dbReference type="PANTHER" id="PTHR12025:SF3">
    <property type="entry name" value="VASCULAR ENDOTHELIAL GROWTH FACTOR C"/>
    <property type="match status" value="1"/>
</dbReference>
<dbReference type="GO" id="GO:0043185">
    <property type="term" value="F:vascular endothelial growth factor receptor 3 binding"/>
    <property type="evidence" value="ECO:0007669"/>
    <property type="project" value="TreeGrafter"/>
</dbReference>
<dbReference type="InterPro" id="IPR023581">
    <property type="entry name" value="PD_growth_factor_CS"/>
</dbReference>
<dbReference type="GO" id="GO:0048010">
    <property type="term" value="P:vascular endothelial growth factor receptor signaling pathway"/>
    <property type="evidence" value="ECO:0007669"/>
    <property type="project" value="TreeGrafter"/>
</dbReference>
<reference evidence="12" key="1">
    <citation type="journal article" date="2006" name="Science">
        <title>Ancient noncoding elements conserved in the human genome.</title>
        <authorList>
            <person name="Venkatesh B."/>
            <person name="Kirkness E.F."/>
            <person name="Loh Y.H."/>
            <person name="Halpern A.L."/>
            <person name="Lee A.P."/>
            <person name="Johnson J."/>
            <person name="Dandona N."/>
            <person name="Viswanathan L.D."/>
            <person name="Tay A."/>
            <person name="Venter J.C."/>
            <person name="Strausberg R.L."/>
            <person name="Brenner S."/>
        </authorList>
    </citation>
    <scope>NUCLEOTIDE SEQUENCE [LARGE SCALE GENOMIC DNA]</scope>
</reference>
<evidence type="ECO:0000313" key="12">
    <source>
        <dbReference type="Proteomes" id="UP000314986"/>
    </source>
</evidence>
<evidence type="ECO:0000256" key="7">
    <source>
        <dbReference type="ARBA" id="ARBA00023030"/>
    </source>
</evidence>
<organism evidence="11 12">
    <name type="scientific">Callorhinchus milii</name>
    <name type="common">Ghost shark</name>
    <dbReference type="NCBI Taxonomy" id="7868"/>
    <lineage>
        <taxon>Eukaryota</taxon>
        <taxon>Metazoa</taxon>
        <taxon>Chordata</taxon>
        <taxon>Craniata</taxon>
        <taxon>Vertebrata</taxon>
        <taxon>Chondrichthyes</taxon>
        <taxon>Holocephali</taxon>
        <taxon>Chimaeriformes</taxon>
        <taxon>Callorhinchidae</taxon>
        <taxon>Callorhinchus</taxon>
    </lineage>
</organism>
<dbReference type="GO" id="GO:0038084">
    <property type="term" value="P:vascular endothelial growth factor signaling pathway"/>
    <property type="evidence" value="ECO:0007669"/>
    <property type="project" value="TreeGrafter"/>
</dbReference>
<accession>A0A4W3GGJ2</accession>
<keyword evidence="5" id="KW-0732">Signal</keyword>
<dbReference type="OMA" id="ESTCECV"/>
<sequence>QERSCTFRALASRARGLGFDSRPGRNLCAELERQLRSASSVTELVDIFYPEYRRIHACLERKSWAAQYKTSQGSGAEAAVFMMWNKEDLKNIELEWEKTQCKPREVCLDVGKELGPTTNTFYKPPCVSVHRCGGCCNNEGLQCVNVSIAFVSKTLMEIKLPKAQIPRPVTVSFLNHTACRCQPKPDSPLHSIIRRSLRAPQCVLANKTCSHGLTWDSSYCDCLTDSEIFSSAPSDTEDDICGPRMQFNEDTCDCVCANGLSTSSCGPNQKLDESTCRCVCDHKPPRGTCGEHEEWDQTTCQCVCTRICPKSQPLDPHKCTCQCTESLSSCFLKGKRFDPQTCRCYRLPCRTQSKHCQVGLYFSHYVCSCLPLYMKQYQIED</sequence>
<comment type="subcellular location">
    <subcellularLocation>
        <location evidence="1">Secreted</location>
    </subcellularLocation>
</comment>
<dbReference type="AlphaFoldDB" id="A0A4W3GGJ2"/>
<keyword evidence="8" id="KW-1015">Disulfide bond</keyword>
<reference evidence="11" key="5">
    <citation type="submission" date="2025-09" db="UniProtKB">
        <authorList>
            <consortium name="Ensembl"/>
        </authorList>
    </citation>
    <scope>IDENTIFICATION</scope>
</reference>
<keyword evidence="2" id="KW-0964">Secreted</keyword>
<dbReference type="Ensembl" id="ENSCMIT00000002627.1">
    <property type="protein sequence ID" value="ENSCMIP00000002538.1"/>
    <property type="gene ID" value="ENSCMIG00000001503.1"/>
</dbReference>
<reference evidence="12" key="3">
    <citation type="journal article" date="2014" name="Nature">
        <title>Elephant shark genome provides unique insights into gnathostome evolution.</title>
        <authorList>
            <consortium name="International Elephant Shark Genome Sequencing Consortium"/>
            <person name="Venkatesh B."/>
            <person name="Lee A.P."/>
            <person name="Ravi V."/>
            <person name="Maurya A.K."/>
            <person name="Lian M.M."/>
            <person name="Swann J.B."/>
            <person name="Ohta Y."/>
            <person name="Flajnik M.F."/>
            <person name="Sutoh Y."/>
            <person name="Kasahara M."/>
            <person name="Hoon S."/>
            <person name="Gangu V."/>
            <person name="Roy S.W."/>
            <person name="Irimia M."/>
            <person name="Korzh V."/>
            <person name="Kondrychyn I."/>
            <person name="Lim Z.W."/>
            <person name="Tay B.H."/>
            <person name="Tohari S."/>
            <person name="Kong K.W."/>
            <person name="Ho S."/>
            <person name="Lorente-Galdos B."/>
            <person name="Quilez J."/>
            <person name="Marques-Bonet T."/>
            <person name="Raney B.J."/>
            <person name="Ingham P.W."/>
            <person name="Tay A."/>
            <person name="Hillier L.W."/>
            <person name="Minx P."/>
            <person name="Boehm T."/>
            <person name="Wilson R.K."/>
            <person name="Brenner S."/>
            <person name="Warren W.C."/>
        </authorList>
    </citation>
    <scope>NUCLEOTIDE SEQUENCE [LARGE SCALE GENOMIC DNA]</scope>
</reference>
<evidence type="ECO:0000256" key="2">
    <source>
        <dbReference type="ARBA" id="ARBA00022525"/>
    </source>
</evidence>
<evidence type="ECO:0000256" key="9">
    <source>
        <dbReference type="RuleBase" id="RU003818"/>
    </source>
</evidence>
<evidence type="ECO:0000313" key="11">
    <source>
        <dbReference type="Ensembl" id="ENSCMIP00000002538.1"/>
    </source>
</evidence>
<dbReference type="GO" id="GO:0002040">
    <property type="term" value="P:sprouting angiogenesis"/>
    <property type="evidence" value="ECO:0007669"/>
    <property type="project" value="TreeGrafter"/>
</dbReference>
<protein>
    <submittedName>
        <fullName evidence="11">Vascular endothelial growth factor C-like</fullName>
    </submittedName>
</protein>
<dbReference type="PANTHER" id="PTHR12025">
    <property type="entry name" value="VASCULAR ENDOTHELIAL GROWTH FACTOR"/>
    <property type="match status" value="1"/>
</dbReference>
<evidence type="ECO:0000259" key="10">
    <source>
        <dbReference type="PROSITE" id="PS50278"/>
    </source>
</evidence>
<dbReference type="SUPFAM" id="SSF57501">
    <property type="entry name" value="Cystine-knot cytokines"/>
    <property type="match status" value="1"/>
</dbReference>
<dbReference type="PROSITE" id="PS50278">
    <property type="entry name" value="PDGF_2"/>
    <property type="match status" value="1"/>
</dbReference>
<dbReference type="GO" id="GO:0005615">
    <property type="term" value="C:extracellular space"/>
    <property type="evidence" value="ECO:0007669"/>
    <property type="project" value="TreeGrafter"/>
</dbReference>
<dbReference type="GO" id="GO:0042056">
    <property type="term" value="F:chemoattractant activity"/>
    <property type="evidence" value="ECO:0007669"/>
    <property type="project" value="TreeGrafter"/>
</dbReference>
<dbReference type="Proteomes" id="UP000314986">
    <property type="component" value="Unassembled WGS sequence"/>
</dbReference>
<dbReference type="GO" id="GO:0008083">
    <property type="term" value="F:growth factor activity"/>
    <property type="evidence" value="ECO:0007669"/>
    <property type="project" value="UniProtKB-KW"/>
</dbReference>
<dbReference type="Pfam" id="PF03128">
    <property type="entry name" value="CXCXC"/>
    <property type="match status" value="2"/>
</dbReference>
<dbReference type="SMART" id="SM00141">
    <property type="entry name" value="PDGF"/>
    <property type="match status" value="1"/>
</dbReference>